<keyword evidence="3" id="KW-1185">Reference proteome</keyword>
<proteinExistence type="predicted"/>
<dbReference type="GO" id="GO:1990504">
    <property type="term" value="P:dense core granule exocytosis"/>
    <property type="evidence" value="ECO:0007669"/>
    <property type="project" value="InterPro"/>
</dbReference>
<dbReference type="Pfam" id="PF06292">
    <property type="entry name" value="MUN"/>
    <property type="match status" value="1"/>
</dbReference>
<sequence>MKDVMTPAPPEEVRAIIKKCLENAALVNYTRISEQAKPQDSGLEEQLPSNRKLKELIHLAELCVDLLQQNNEHYSEVLPGLAM</sequence>
<dbReference type="PANTHER" id="PTHR12166">
    <property type="entry name" value="CALCIUM-DEPENDENT SECRETION ACTIVATOR"/>
    <property type="match status" value="1"/>
</dbReference>
<evidence type="ECO:0000313" key="3">
    <source>
        <dbReference type="Proteomes" id="UP001321473"/>
    </source>
</evidence>
<protein>
    <recommendedName>
        <fullName evidence="1">MUN domain-containing protein</fullName>
    </recommendedName>
</protein>
<dbReference type="InterPro" id="IPR033227">
    <property type="entry name" value="CAPS"/>
</dbReference>
<evidence type="ECO:0000259" key="1">
    <source>
        <dbReference type="SMART" id="SM01145"/>
    </source>
</evidence>
<feature type="domain" description="MUN" evidence="1">
    <location>
        <begin position="14"/>
        <end position="81"/>
    </location>
</feature>
<comment type="caution">
    <text evidence="2">The sequence shown here is derived from an EMBL/GenBank/DDBJ whole genome shotgun (WGS) entry which is preliminary data.</text>
</comment>
<dbReference type="SMART" id="SM01145">
    <property type="entry name" value="DUF1041"/>
    <property type="match status" value="1"/>
</dbReference>
<accession>A0AAQ4EPC4</accession>
<organism evidence="2 3">
    <name type="scientific">Amblyomma americanum</name>
    <name type="common">Lone star tick</name>
    <dbReference type="NCBI Taxonomy" id="6943"/>
    <lineage>
        <taxon>Eukaryota</taxon>
        <taxon>Metazoa</taxon>
        <taxon>Ecdysozoa</taxon>
        <taxon>Arthropoda</taxon>
        <taxon>Chelicerata</taxon>
        <taxon>Arachnida</taxon>
        <taxon>Acari</taxon>
        <taxon>Parasitiformes</taxon>
        <taxon>Ixodida</taxon>
        <taxon>Ixodoidea</taxon>
        <taxon>Ixodidae</taxon>
        <taxon>Amblyomminae</taxon>
        <taxon>Amblyomma</taxon>
    </lineage>
</organism>
<dbReference type="EMBL" id="JARKHS020012715">
    <property type="protein sequence ID" value="KAK8776634.1"/>
    <property type="molecule type" value="Genomic_DNA"/>
</dbReference>
<gene>
    <name evidence="2" type="ORF">V5799_030020</name>
</gene>
<dbReference type="Proteomes" id="UP001321473">
    <property type="component" value="Unassembled WGS sequence"/>
</dbReference>
<evidence type="ECO:0000313" key="2">
    <source>
        <dbReference type="EMBL" id="KAK8776634.1"/>
    </source>
</evidence>
<name>A0AAQ4EPC4_AMBAM</name>
<dbReference type="AlphaFoldDB" id="A0AAQ4EPC4"/>
<reference evidence="2 3" key="1">
    <citation type="journal article" date="2023" name="Arcadia Sci">
        <title>De novo assembly of a long-read Amblyomma americanum tick genome.</title>
        <authorList>
            <person name="Chou S."/>
            <person name="Poskanzer K.E."/>
            <person name="Rollins M."/>
            <person name="Thuy-Boun P.S."/>
        </authorList>
    </citation>
    <scope>NUCLEOTIDE SEQUENCE [LARGE SCALE GENOMIC DNA]</scope>
    <source>
        <strain evidence="2">F_SG_1</strain>
        <tissue evidence="2">Salivary glands</tissue>
    </source>
</reference>
<dbReference type="GO" id="GO:0016079">
    <property type="term" value="P:synaptic vesicle exocytosis"/>
    <property type="evidence" value="ECO:0007669"/>
    <property type="project" value="InterPro"/>
</dbReference>
<dbReference type="InterPro" id="IPR010439">
    <property type="entry name" value="MUN_dom"/>
</dbReference>
<dbReference type="PANTHER" id="PTHR12166:SF8">
    <property type="entry name" value="CALCIUM-DEPENDENT SECRETION ACTIVATOR"/>
    <property type="match status" value="1"/>
</dbReference>
<dbReference type="GO" id="GO:0098793">
    <property type="term" value="C:presynapse"/>
    <property type="evidence" value="ECO:0007669"/>
    <property type="project" value="GOC"/>
</dbReference>